<evidence type="ECO:0000259" key="8">
    <source>
        <dbReference type="PROSITE" id="PS50928"/>
    </source>
</evidence>
<keyword evidence="2 7" id="KW-0813">Transport</keyword>
<dbReference type="Proteomes" id="UP001527882">
    <property type="component" value="Unassembled WGS sequence"/>
</dbReference>
<comment type="similarity">
    <text evidence="7">Belongs to the binding-protein-dependent transport system permease family.</text>
</comment>
<evidence type="ECO:0000256" key="1">
    <source>
        <dbReference type="ARBA" id="ARBA00004651"/>
    </source>
</evidence>
<keyword evidence="5 7" id="KW-1133">Transmembrane helix</keyword>
<keyword evidence="6 7" id="KW-0472">Membrane</keyword>
<dbReference type="CDD" id="cd06261">
    <property type="entry name" value="TM_PBP2"/>
    <property type="match status" value="1"/>
</dbReference>
<protein>
    <submittedName>
        <fullName evidence="9">Sugar ABC transporter permease</fullName>
    </submittedName>
</protein>
<sequence>MNGISKSTGLSNPNSVSRLHSRSAQRYMWAYLFILPQFAFFLVFTVYPILMSYVYSFYDWSGIGPLNKFVFLDNFKAVLADHAFWNAFKNNMIYILLQTSLVLPLTLIMAILLNISFLKGRTLYRTIYFLPVITTASIVGAVMKFIFGNDNALFNNFLLALGIIREPVAWLSKPITAMGVLIIVGVWKIFGIIMVYWLAGLQTIPADNYEAAKIDGAGAWQTLRFITLPLLAPVGAVILLLTVVNGMHVFDLVKTLTEGGPFFGTDMVDLYIYRYAFGSGGFPQLGYASAAGVVFGVAIFTITLVLGWFVKLSNDSGKSRVIGH</sequence>
<evidence type="ECO:0000256" key="4">
    <source>
        <dbReference type="ARBA" id="ARBA00022692"/>
    </source>
</evidence>
<name>A0ABT4QB13_9BACL</name>
<dbReference type="PANTHER" id="PTHR43227">
    <property type="entry name" value="BLL4140 PROTEIN"/>
    <property type="match status" value="1"/>
</dbReference>
<accession>A0ABT4QB13</accession>
<dbReference type="EMBL" id="JAQAGZ010000009">
    <property type="protein sequence ID" value="MCZ8513880.1"/>
    <property type="molecule type" value="Genomic_DNA"/>
</dbReference>
<dbReference type="InterPro" id="IPR050809">
    <property type="entry name" value="UgpAE/MalFG_permease"/>
</dbReference>
<keyword evidence="3" id="KW-1003">Cell membrane</keyword>
<evidence type="ECO:0000313" key="10">
    <source>
        <dbReference type="Proteomes" id="UP001527882"/>
    </source>
</evidence>
<feature type="transmembrane region" description="Helical" evidence="7">
    <location>
        <begin position="287"/>
        <end position="310"/>
    </location>
</feature>
<dbReference type="PANTHER" id="PTHR43227:SF11">
    <property type="entry name" value="BLL4140 PROTEIN"/>
    <property type="match status" value="1"/>
</dbReference>
<feature type="domain" description="ABC transmembrane type-1" evidence="8">
    <location>
        <begin position="88"/>
        <end position="306"/>
    </location>
</feature>
<comment type="subcellular location">
    <subcellularLocation>
        <location evidence="1 7">Cell membrane</location>
        <topology evidence="1 7">Multi-pass membrane protein</topology>
    </subcellularLocation>
</comment>
<evidence type="ECO:0000256" key="2">
    <source>
        <dbReference type="ARBA" id="ARBA00022448"/>
    </source>
</evidence>
<dbReference type="SUPFAM" id="SSF161098">
    <property type="entry name" value="MetI-like"/>
    <property type="match status" value="1"/>
</dbReference>
<feature type="transmembrane region" description="Helical" evidence="7">
    <location>
        <begin position="127"/>
        <end position="147"/>
    </location>
</feature>
<organism evidence="9 10">
    <name type="scientific">Paenibacillus gyeongsangnamensis</name>
    <dbReference type="NCBI Taxonomy" id="3388067"/>
    <lineage>
        <taxon>Bacteria</taxon>
        <taxon>Bacillati</taxon>
        <taxon>Bacillota</taxon>
        <taxon>Bacilli</taxon>
        <taxon>Bacillales</taxon>
        <taxon>Paenibacillaceae</taxon>
        <taxon>Paenibacillus</taxon>
    </lineage>
</organism>
<evidence type="ECO:0000256" key="3">
    <source>
        <dbReference type="ARBA" id="ARBA00022475"/>
    </source>
</evidence>
<dbReference type="InterPro" id="IPR000515">
    <property type="entry name" value="MetI-like"/>
</dbReference>
<feature type="transmembrane region" description="Helical" evidence="7">
    <location>
        <begin position="28"/>
        <end position="50"/>
    </location>
</feature>
<evidence type="ECO:0000256" key="5">
    <source>
        <dbReference type="ARBA" id="ARBA00022989"/>
    </source>
</evidence>
<dbReference type="InterPro" id="IPR035906">
    <property type="entry name" value="MetI-like_sf"/>
</dbReference>
<dbReference type="Gene3D" id="1.10.3720.10">
    <property type="entry name" value="MetI-like"/>
    <property type="match status" value="1"/>
</dbReference>
<feature type="transmembrane region" description="Helical" evidence="7">
    <location>
        <begin position="175"/>
        <end position="201"/>
    </location>
</feature>
<keyword evidence="4 7" id="KW-0812">Transmembrane</keyword>
<evidence type="ECO:0000256" key="6">
    <source>
        <dbReference type="ARBA" id="ARBA00023136"/>
    </source>
</evidence>
<feature type="transmembrane region" description="Helical" evidence="7">
    <location>
        <begin position="92"/>
        <end position="115"/>
    </location>
</feature>
<evidence type="ECO:0000256" key="7">
    <source>
        <dbReference type="RuleBase" id="RU363032"/>
    </source>
</evidence>
<dbReference type="PROSITE" id="PS50928">
    <property type="entry name" value="ABC_TM1"/>
    <property type="match status" value="1"/>
</dbReference>
<dbReference type="RefSeq" id="WP_269882401.1">
    <property type="nucleotide sequence ID" value="NZ_JAQAGZ010000009.1"/>
</dbReference>
<keyword evidence="10" id="KW-1185">Reference proteome</keyword>
<feature type="transmembrane region" description="Helical" evidence="7">
    <location>
        <begin position="222"/>
        <end position="244"/>
    </location>
</feature>
<reference evidence="9 10" key="1">
    <citation type="submission" date="2022-12" db="EMBL/GenBank/DDBJ databases">
        <title>Draft genome sequence of Paenibacillus sp. dW9.</title>
        <authorList>
            <person name="Choi E.-W."/>
            <person name="Kim D.-U."/>
        </authorList>
    </citation>
    <scope>NUCLEOTIDE SEQUENCE [LARGE SCALE GENOMIC DNA]</scope>
    <source>
        <strain evidence="10">dW9</strain>
    </source>
</reference>
<comment type="caution">
    <text evidence="9">The sequence shown here is derived from an EMBL/GenBank/DDBJ whole genome shotgun (WGS) entry which is preliminary data.</text>
</comment>
<evidence type="ECO:0000313" key="9">
    <source>
        <dbReference type="EMBL" id="MCZ8513880.1"/>
    </source>
</evidence>
<dbReference type="Pfam" id="PF00528">
    <property type="entry name" value="BPD_transp_1"/>
    <property type="match status" value="1"/>
</dbReference>
<gene>
    <name evidence="9" type="ORF">O9H85_15860</name>
</gene>
<proteinExistence type="inferred from homology"/>